<dbReference type="AlphaFoldDB" id="A0A5P2DR07"/>
<name>A0A5P2DR07_STRVZ</name>
<comment type="cofactor">
    <cofactor evidence="1">
        <name>pyridoxal 5'-phosphate</name>
        <dbReference type="ChEBI" id="CHEBI:597326"/>
    </cofactor>
</comment>
<organism evidence="6 7">
    <name type="scientific">Streptomyces venezuelae</name>
    <dbReference type="NCBI Taxonomy" id="54571"/>
    <lineage>
        <taxon>Bacteria</taxon>
        <taxon>Bacillati</taxon>
        <taxon>Actinomycetota</taxon>
        <taxon>Actinomycetes</taxon>
        <taxon>Kitasatosporales</taxon>
        <taxon>Streptomycetaceae</taxon>
        <taxon>Streptomyces</taxon>
    </lineage>
</organism>
<evidence type="ECO:0000256" key="2">
    <source>
        <dbReference type="ARBA" id="ARBA00011738"/>
    </source>
</evidence>
<feature type="domain" description="Tryptophan synthase beta chain-like PALP" evidence="5">
    <location>
        <begin position="27"/>
        <end position="304"/>
    </location>
</feature>
<comment type="subunit">
    <text evidence="2">Homodimer.</text>
</comment>
<reference evidence="6 7" key="1">
    <citation type="submission" date="2018-05" db="EMBL/GenBank/DDBJ databases">
        <title>Streptomyces venezuelae.</title>
        <authorList>
            <person name="Kim W."/>
            <person name="Lee N."/>
            <person name="Cho B.-K."/>
        </authorList>
    </citation>
    <scope>NUCLEOTIDE SEQUENCE [LARGE SCALE GENOMIC DNA]</scope>
    <source>
        <strain evidence="6 7">ATCC 21018</strain>
    </source>
</reference>
<evidence type="ECO:0000259" key="5">
    <source>
        <dbReference type="Pfam" id="PF00291"/>
    </source>
</evidence>
<dbReference type="GO" id="GO:1901605">
    <property type="term" value="P:alpha-amino acid metabolic process"/>
    <property type="evidence" value="ECO:0007669"/>
    <property type="project" value="UniProtKB-ARBA"/>
</dbReference>
<dbReference type="InterPro" id="IPR023927">
    <property type="entry name" value="SbnA"/>
</dbReference>
<dbReference type="PANTHER" id="PTHR10314">
    <property type="entry name" value="CYSTATHIONINE BETA-SYNTHASE"/>
    <property type="match status" value="1"/>
</dbReference>
<dbReference type="EMBL" id="CP029189">
    <property type="protein sequence ID" value="QES55691.1"/>
    <property type="molecule type" value="Genomic_DNA"/>
</dbReference>
<keyword evidence="3" id="KW-0808">Transferase</keyword>
<proteinExistence type="predicted"/>
<keyword evidence="4" id="KW-0663">Pyridoxal phosphate</keyword>
<evidence type="ECO:0000313" key="6">
    <source>
        <dbReference type="EMBL" id="QES55691.1"/>
    </source>
</evidence>
<dbReference type="RefSeq" id="WP_150258374.1">
    <property type="nucleotide sequence ID" value="NZ_CP029189.1"/>
</dbReference>
<protein>
    <submittedName>
        <fullName evidence="6">2,3-diaminopropionate biosynthesis protein SbnA</fullName>
    </submittedName>
</protein>
<dbReference type="CDD" id="cd01561">
    <property type="entry name" value="CBS_like"/>
    <property type="match status" value="1"/>
</dbReference>
<evidence type="ECO:0000256" key="1">
    <source>
        <dbReference type="ARBA" id="ARBA00001933"/>
    </source>
</evidence>
<accession>A0A5P2DR07</accession>
<dbReference type="OrthoDB" id="5176350at2"/>
<dbReference type="GO" id="GO:0016740">
    <property type="term" value="F:transferase activity"/>
    <property type="evidence" value="ECO:0007669"/>
    <property type="project" value="UniProtKB-KW"/>
</dbReference>
<dbReference type="Proteomes" id="UP000324101">
    <property type="component" value="Chromosome"/>
</dbReference>
<dbReference type="InterPro" id="IPR001926">
    <property type="entry name" value="TrpB-like_PALP"/>
</dbReference>
<dbReference type="NCBIfam" id="TIGR03945">
    <property type="entry name" value="PLP_SbnA_fam"/>
    <property type="match status" value="1"/>
</dbReference>
<gene>
    <name evidence="6" type="ORF">DEJ51_17180</name>
</gene>
<evidence type="ECO:0000256" key="3">
    <source>
        <dbReference type="ARBA" id="ARBA00022679"/>
    </source>
</evidence>
<evidence type="ECO:0000313" key="7">
    <source>
        <dbReference type="Proteomes" id="UP000324101"/>
    </source>
</evidence>
<dbReference type="InterPro" id="IPR050214">
    <property type="entry name" value="Cys_Synth/Cystath_Beta-Synth"/>
</dbReference>
<evidence type="ECO:0000256" key="4">
    <source>
        <dbReference type="ARBA" id="ARBA00022898"/>
    </source>
</evidence>
<dbReference type="SUPFAM" id="SSF53686">
    <property type="entry name" value="Tryptophan synthase beta subunit-like PLP-dependent enzymes"/>
    <property type="match status" value="1"/>
</dbReference>
<dbReference type="Pfam" id="PF00291">
    <property type="entry name" value="PALP"/>
    <property type="match status" value="1"/>
</dbReference>
<dbReference type="Gene3D" id="3.40.50.1100">
    <property type="match status" value="2"/>
</dbReference>
<sequence length="333" mass="35922">MSAPADLRRTDRQLLDRVEALLGNLPRTRVVRLPHPGIRLYAKMESENRAGSSKDRAAIWILREAVRRGEITRSTTVVESSSGNFALALAHFLNELGVPFVPVLDPNVNAATERTLRRLCARVEKVTEPDGTGGYLLSRLARVADLRAELADVYWPNQYANPDGARGHYELTAPELLDDIGRIDYLFVGVGTGATINGLSRRLGEVHPEAAVVAVDVEGSAIFGAPPARRRIPGIGSSIRPPLIDDAWITKVVVQSELDEVAGCRALLSSHGIYAGGSTGCVYAAITRHFEGHTGPEPVVAFLCADSGEPYADTVYSDEWVAEHLTPVATKGA</sequence>
<dbReference type="InterPro" id="IPR036052">
    <property type="entry name" value="TrpB-like_PALP_sf"/>
</dbReference>